<reference evidence="1" key="2">
    <citation type="journal article" date="2014" name="PLoS ONE">
        <title>Insights from the genome annotation of Elizabethkingia anophelis from the malaria vector Anopheles gambiae.</title>
        <authorList>
            <person name="Kukutla P."/>
            <person name="Lindberg B.G."/>
            <person name="Pei D."/>
            <person name="Rayl M."/>
            <person name="Yu W."/>
            <person name="Steritz M."/>
            <person name="Faye I."/>
            <person name="Xu J."/>
        </authorList>
    </citation>
    <scope>NUCLEOTIDE SEQUENCE</scope>
</reference>
<reference evidence="1" key="5">
    <citation type="journal article" date="2017" name="Genome Announc.">
        <title>Complete Circularized Genome Sequences of Four Strains of Elizabethkingia anophelis, Including Two Novel Strains Isolated from Wild-Caught Anopheles sinensis.</title>
        <authorList>
            <person name="Pei D."/>
            <person name="Nicholson A.C."/>
            <person name="Jiang J."/>
            <person name="Chen H."/>
            <person name="Whitney A.M."/>
            <person name="Villarma A."/>
            <person name="Bell M."/>
            <person name="Humrighouse B."/>
            <person name="Rowe L.A."/>
            <person name="Sheth M."/>
            <person name="Batra D."/>
            <person name="Juieng P."/>
            <person name="Loparev V.N."/>
            <person name="McQuiston J.R."/>
            <person name="Lan Y."/>
            <person name="Ma Y."/>
            <person name="Xu J."/>
        </authorList>
    </citation>
    <scope>NUCLEOTIDE SEQUENCE</scope>
</reference>
<reference evidence="1" key="1">
    <citation type="journal article" date="2014" name="Genome Biol. Evol.">
        <title>Comparative genomic analysis of malaria mosquito vector-associated novel pathogen Elizabethkingia anophelis.</title>
        <authorList>
            <person name="Teo J."/>
            <person name="Tan S.Y."/>
            <person name="Liu Y."/>
            <person name="Tay M."/>
            <person name="Ding Y."/>
            <person name="Li Y."/>
            <person name="Kjelleberg S."/>
            <person name="Givskov M."/>
            <person name="Lin R.T."/>
            <person name="Yang L."/>
        </authorList>
    </citation>
    <scope>NUCLEOTIDE SEQUENCE</scope>
</reference>
<organism evidence="1">
    <name type="scientific">Elizabethkingia anophelis</name>
    <dbReference type="NCBI Taxonomy" id="1117645"/>
    <lineage>
        <taxon>Bacteria</taxon>
        <taxon>Pseudomonadati</taxon>
        <taxon>Bacteroidota</taxon>
        <taxon>Flavobacteriia</taxon>
        <taxon>Flavobacteriales</taxon>
        <taxon>Weeksellaceae</taxon>
        <taxon>Elizabethkingia</taxon>
    </lineage>
</organism>
<name>A0A455ZFZ6_9FLAO</name>
<accession>A0A455ZFZ6</accession>
<dbReference type="InterPro" id="IPR009899">
    <property type="entry name" value="ArdA"/>
</dbReference>
<dbReference type="InterPro" id="IPR041895">
    <property type="entry name" value="ArdA_dom1"/>
</dbReference>
<dbReference type="RefSeq" id="WP_009092143.1">
    <property type="nucleotide sequence ID" value="NZ_CBCRWW010000009.1"/>
</dbReference>
<proteinExistence type="predicted"/>
<sequence>MANLLNCLDTVSIYVGTYRKYNEGSLFGKWLNLSDYSDYNELMEAMKDLHKDEEDPEFMFQDYECSPFFVNLKLISESYLSRDIYEIADQINTSGLEVEVVEAYLDCIGYYSKDLDELLERISDSYYGEYDSDEDFAQHILEEDGTIPENLPSVLYIDWEMTAKHIMYDYSASNGYYFRN</sequence>
<gene>
    <name evidence="1" type="primary">ardA</name>
</gene>
<dbReference type="Gene3D" id="3.10.20.480">
    <property type="entry name" value="Antirestriction protein ArdA, domain 1"/>
    <property type="match status" value="1"/>
</dbReference>
<reference evidence="1" key="4">
    <citation type="journal article" date="2016" name="Sci. Rep.">
        <title>Genomic epidemiology and global diversity of the emerging bacterial pathogen Elizabethkingia anophelis.</title>
        <authorList>
            <person name="Breurec S."/>
            <person name="Criscuolo A."/>
            <person name="Diancourt L."/>
            <person name="Rendueles O."/>
            <person name="Vandenbogaert M."/>
            <person name="Passet V."/>
            <person name="Caro V."/>
            <person name="Rocha E.P."/>
            <person name="Touchon M."/>
            <person name="Brisse S."/>
        </authorList>
    </citation>
    <scope>NUCLEOTIDE SEQUENCE</scope>
</reference>
<dbReference type="EMBL" id="BK010606">
    <property type="protein sequence ID" value="DAC75521.1"/>
    <property type="molecule type" value="Genomic_DNA"/>
</dbReference>
<reference evidence="1" key="3">
    <citation type="journal article" date="2016" name="Genome Announc.">
        <title>Complete Genome Sequences of Four Strains from the 2015-2016 Elizabethkingia anophelis Outbreak.</title>
        <authorList>
            <person name="Nicholson A.C."/>
            <person name="Whitney A.M."/>
            <person name="Emery B.D."/>
            <person name="Bell M.E."/>
            <person name="Gartin J.T."/>
            <person name="Humrighouse B.W."/>
            <person name="Loparev V.N."/>
            <person name="Batra D."/>
            <person name="Sheth M."/>
            <person name="Rowe L.A."/>
            <person name="Juieng P."/>
            <person name="Knipe K."/>
            <person name="Gulvik C."/>
            <person name="McQuiston J.R."/>
        </authorList>
    </citation>
    <scope>NUCLEOTIDE SEQUENCE</scope>
</reference>
<dbReference type="AlphaFoldDB" id="A0A455ZFZ6"/>
<evidence type="ECO:0000313" key="1">
    <source>
        <dbReference type="EMBL" id="DAC75521.1"/>
    </source>
</evidence>
<dbReference type="Pfam" id="PF07275">
    <property type="entry name" value="ArdA"/>
    <property type="match status" value="1"/>
</dbReference>
<reference evidence="1" key="6">
    <citation type="journal article" date="2017" name="Nat. Commun.">
        <title>Evolutionary dynamics and genomic features of the Elizabethkingia anophelis 2015 to 2016 Wisconsin outbreak strain.</title>
        <authorList>
            <person name="Perrin A."/>
            <person name="Larsonneur E."/>
            <person name="Nicholson A.C."/>
            <person name="Edwards D.J."/>
            <person name="Gundlach K.M."/>
            <person name="Whitney A.M."/>
            <person name="Gulvik C.A."/>
            <person name="Bell M.E."/>
            <person name="Rendueles O."/>
            <person name="Cury J."/>
            <person name="Hugon P."/>
            <person name="Clermont D."/>
            <person name="Enouf V."/>
            <person name="Loparev V."/>
            <person name="Juieng P."/>
            <person name="Monson T."/>
            <person name="Warshauer D."/>
            <person name="Elbadawi L.I."/>
            <person name="Walters M.S."/>
            <person name="Crist M.B."/>
            <person name="Noble-Wang J."/>
            <person name="Borlaug G."/>
            <person name="Rocha E.P.C."/>
            <person name="Criscuolo A."/>
            <person name="Touchon M."/>
            <person name="Davis J.P."/>
            <person name="Holt K.E."/>
            <person name="McQuiston J.R."/>
            <person name="Brisse S."/>
        </authorList>
    </citation>
    <scope>NUCLEOTIDE SEQUENCE</scope>
</reference>
<dbReference type="GeneID" id="56686120"/>
<reference evidence="1" key="8">
    <citation type="journal article" date="2018" name="J. ISSAAS">
        <title>In Silico Identification of Three Types of Integrative and Conjugative Elements (ICEs) in Elizabethkingia anophelis Strains Isolated from Around the World.</title>
        <authorList>
            <person name="Xu J."/>
            <person name="Pei D."/>
            <person name="Nicholson A."/>
            <person name="Lan Y."/>
            <person name="Xia Q."/>
        </authorList>
    </citation>
    <scope>NUCLEOTIDE SEQUENCE</scope>
</reference>
<protein>
    <submittedName>
        <fullName evidence="1">Antirestriction protein ArdA</fullName>
    </submittedName>
</protein>
<reference evidence="1" key="7">
    <citation type="journal article" date="2017" name="Sci. Rep.">
        <title>Genomic features, phylogenetic relationships, and comparative genomics of Elizabethkingia anophelis strain EM361-97 isolated in Taiwan.</title>
        <authorList>
            <person name="Lin J.N."/>
            <person name="Lai C.H."/>
            <person name="Yang C.H."/>
            <person name="Huang Y.H."/>
            <person name="Lin H.H."/>
        </authorList>
    </citation>
    <scope>NUCLEOTIDE SEQUENCE</scope>
</reference>